<feature type="region of interest" description="Disordered" evidence="1">
    <location>
        <begin position="185"/>
        <end position="247"/>
    </location>
</feature>
<sequence>MTISSKVFLTLGLTLALVSSTSMSLGLSMVEAATASAAAVPVAQEDTVDYSQYESPPIWKEVQTNDEHDLPINFQRGGARGGGDIHGRRRRSVGEKRAVIYDKDAHLSLDADFGDINFVNAQVEPSIPGGAWFKKRSLKKRSEDGFDDINEDAVDDYSLSAAVEFEVQREDEEEVEVDYSADTIFEQISDNEDESGEQADEDSEDNEDDEADDDEDEEEEEEEEEGEDEGGFNYVDEDVDLNEERRLDNEAGLQDWIEEMKSDEYFDLAGHPDGNGLNDIQEDQDQDSREMNIVIDEDEPSPSEEEIFAASWHN</sequence>
<feature type="signal peptide" evidence="2">
    <location>
        <begin position="1"/>
        <end position="20"/>
    </location>
</feature>
<evidence type="ECO:0000313" key="4">
    <source>
        <dbReference type="Proteomes" id="UP000738325"/>
    </source>
</evidence>
<comment type="caution">
    <text evidence="3">The sequence shown here is derived from an EMBL/GenBank/DDBJ whole genome shotgun (WGS) entry which is preliminary data.</text>
</comment>
<name>A0A9P6RRG9_9FUNG</name>
<dbReference type="AlphaFoldDB" id="A0A9P6RRG9"/>
<protein>
    <submittedName>
        <fullName evidence="3">Uncharacterized protein</fullName>
    </submittedName>
</protein>
<feature type="chain" id="PRO_5040176811" evidence="2">
    <location>
        <begin position="21"/>
        <end position="314"/>
    </location>
</feature>
<feature type="compositionally biased region" description="Acidic residues" evidence="1">
    <location>
        <begin position="189"/>
        <end position="241"/>
    </location>
</feature>
<keyword evidence="4" id="KW-1185">Reference proteome</keyword>
<keyword evidence="2" id="KW-0732">Signal</keyword>
<gene>
    <name evidence="3" type="ORF">BGZ99_001454</name>
</gene>
<dbReference type="EMBL" id="JAAAIP010000137">
    <property type="protein sequence ID" value="KAG0324785.1"/>
    <property type="molecule type" value="Genomic_DNA"/>
</dbReference>
<dbReference type="Proteomes" id="UP000738325">
    <property type="component" value="Unassembled WGS sequence"/>
</dbReference>
<dbReference type="OrthoDB" id="2440158at2759"/>
<organism evidence="3 4">
    <name type="scientific">Dissophora globulifera</name>
    <dbReference type="NCBI Taxonomy" id="979702"/>
    <lineage>
        <taxon>Eukaryota</taxon>
        <taxon>Fungi</taxon>
        <taxon>Fungi incertae sedis</taxon>
        <taxon>Mucoromycota</taxon>
        <taxon>Mortierellomycotina</taxon>
        <taxon>Mortierellomycetes</taxon>
        <taxon>Mortierellales</taxon>
        <taxon>Mortierellaceae</taxon>
        <taxon>Dissophora</taxon>
    </lineage>
</organism>
<accession>A0A9P6RRG9</accession>
<reference evidence="3" key="1">
    <citation type="journal article" date="2020" name="Fungal Divers.">
        <title>Resolving the Mortierellaceae phylogeny through synthesis of multi-gene phylogenetics and phylogenomics.</title>
        <authorList>
            <person name="Vandepol N."/>
            <person name="Liber J."/>
            <person name="Desiro A."/>
            <person name="Na H."/>
            <person name="Kennedy M."/>
            <person name="Barry K."/>
            <person name="Grigoriev I.V."/>
            <person name="Miller A.N."/>
            <person name="O'Donnell K."/>
            <person name="Stajich J.E."/>
            <person name="Bonito G."/>
        </authorList>
    </citation>
    <scope>NUCLEOTIDE SEQUENCE</scope>
    <source>
        <strain evidence="3">REB-010B</strain>
    </source>
</reference>
<evidence type="ECO:0000256" key="1">
    <source>
        <dbReference type="SAM" id="MobiDB-lite"/>
    </source>
</evidence>
<evidence type="ECO:0000256" key="2">
    <source>
        <dbReference type="SAM" id="SignalP"/>
    </source>
</evidence>
<proteinExistence type="predicted"/>
<evidence type="ECO:0000313" key="3">
    <source>
        <dbReference type="EMBL" id="KAG0324785.1"/>
    </source>
</evidence>